<dbReference type="Proteomes" id="UP000283426">
    <property type="component" value="Unassembled WGS sequence"/>
</dbReference>
<accession>A0A3D1UGC4</accession>
<dbReference type="Proteomes" id="UP000284434">
    <property type="component" value="Unassembled WGS sequence"/>
</dbReference>
<dbReference type="Gene3D" id="1.10.260.40">
    <property type="entry name" value="lambda repressor-like DNA-binding domains"/>
    <property type="match status" value="1"/>
</dbReference>
<dbReference type="Pfam" id="PF01381">
    <property type="entry name" value="HTH_3"/>
    <property type="match status" value="1"/>
</dbReference>
<dbReference type="GO" id="GO:0003677">
    <property type="term" value="F:DNA binding"/>
    <property type="evidence" value="ECO:0007669"/>
    <property type="project" value="InterPro"/>
</dbReference>
<dbReference type="InterPro" id="IPR010982">
    <property type="entry name" value="Lambda_DNA-bd_dom_sf"/>
</dbReference>
<dbReference type="InterPro" id="IPR001387">
    <property type="entry name" value="Cro/C1-type_HTH"/>
</dbReference>
<protein>
    <submittedName>
        <fullName evidence="2">XRE family transcriptional regulator</fullName>
    </submittedName>
</protein>
<dbReference type="CDD" id="cd00093">
    <property type="entry name" value="HTH_XRE"/>
    <property type="match status" value="1"/>
</dbReference>
<evidence type="ECO:0000313" key="2">
    <source>
        <dbReference type="EMBL" id="RGV29895.1"/>
    </source>
</evidence>
<dbReference type="AlphaFoldDB" id="A0A3D1UGC4"/>
<dbReference type="EMBL" id="QSCO01000020">
    <property type="protein sequence ID" value="RGY05034.1"/>
    <property type="molecule type" value="Genomic_DNA"/>
</dbReference>
<sequence>MKDNELLYRLGQRLKELRKAKKWSLRDLEALTDIDNSELSKYEFGFISPQLLSLYKLSQAFGITLSKLLDIEKHGQLLFHCTIIDGTQVTHIKRGNIRANIDTFQEGFVFHHQVGVHLPEQQVTLATET</sequence>
<proteinExistence type="predicted"/>
<dbReference type="EMBL" id="QRYW01000005">
    <property type="protein sequence ID" value="RGV29895.1"/>
    <property type="molecule type" value="Genomic_DNA"/>
</dbReference>
<organism evidence="2 4">
    <name type="scientific">Odoribacter splanchnicus</name>
    <dbReference type="NCBI Taxonomy" id="28118"/>
    <lineage>
        <taxon>Bacteria</taxon>
        <taxon>Pseudomonadati</taxon>
        <taxon>Bacteroidota</taxon>
        <taxon>Bacteroidia</taxon>
        <taxon>Bacteroidales</taxon>
        <taxon>Odoribacteraceae</taxon>
        <taxon>Odoribacter</taxon>
    </lineage>
</organism>
<evidence type="ECO:0000313" key="3">
    <source>
        <dbReference type="EMBL" id="RGY05034.1"/>
    </source>
</evidence>
<dbReference type="SUPFAM" id="SSF47413">
    <property type="entry name" value="lambda repressor-like DNA-binding domains"/>
    <property type="match status" value="1"/>
</dbReference>
<gene>
    <name evidence="2" type="ORF">DWW24_03230</name>
    <name evidence="3" type="ORF">DXA53_13815</name>
</gene>
<dbReference type="PROSITE" id="PS50943">
    <property type="entry name" value="HTH_CROC1"/>
    <property type="match status" value="1"/>
</dbReference>
<feature type="domain" description="HTH cro/C1-type" evidence="1">
    <location>
        <begin position="14"/>
        <end position="68"/>
    </location>
</feature>
<comment type="caution">
    <text evidence="2">The sequence shown here is derived from an EMBL/GenBank/DDBJ whole genome shotgun (WGS) entry which is preliminary data.</text>
</comment>
<evidence type="ECO:0000313" key="5">
    <source>
        <dbReference type="Proteomes" id="UP000284434"/>
    </source>
</evidence>
<evidence type="ECO:0000313" key="4">
    <source>
        <dbReference type="Proteomes" id="UP000283426"/>
    </source>
</evidence>
<dbReference type="SMART" id="SM00530">
    <property type="entry name" value="HTH_XRE"/>
    <property type="match status" value="1"/>
</dbReference>
<reference evidence="4 5" key="1">
    <citation type="submission" date="2018-08" db="EMBL/GenBank/DDBJ databases">
        <title>A genome reference for cultivated species of the human gut microbiota.</title>
        <authorList>
            <person name="Zou Y."/>
            <person name="Xue W."/>
            <person name="Luo G."/>
        </authorList>
    </citation>
    <scope>NUCLEOTIDE SEQUENCE [LARGE SCALE GENOMIC DNA]</scope>
    <source>
        <strain evidence="2 4">AF14-6AC</strain>
        <strain evidence="3 5">OF03-11</strain>
    </source>
</reference>
<evidence type="ECO:0000259" key="1">
    <source>
        <dbReference type="PROSITE" id="PS50943"/>
    </source>
</evidence>
<name>A0A3D1UGC4_9BACT</name>